<dbReference type="PANTHER" id="PTHR45348">
    <property type="entry name" value="HYPOTHETICAL OXIDOREDUCTASE (EUROFUNG)"/>
    <property type="match status" value="1"/>
</dbReference>
<dbReference type="SUPFAM" id="SSF51735">
    <property type="entry name" value="NAD(P)-binding Rossmann-fold domains"/>
    <property type="match status" value="1"/>
</dbReference>
<dbReference type="OrthoDB" id="48317at2759"/>
<organism evidence="5 6">
    <name type="scientific">Cytospora mali</name>
    <name type="common">Apple Valsa canker fungus</name>
    <name type="synonym">Valsa mali</name>
    <dbReference type="NCBI Taxonomy" id="578113"/>
    <lineage>
        <taxon>Eukaryota</taxon>
        <taxon>Fungi</taxon>
        <taxon>Dikarya</taxon>
        <taxon>Ascomycota</taxon>
        <taxon>Pezizomycotina</taxon>
        <taxon>Sordariomycetes</taxon>
        <taxon>Sordariomycetidae</taxon>
        <taxon>Diaporthales</taxon>
        <taxon>Cytosporaceae</taxon>
        <taxon>Cytospora</taxon>
    </lineage>
</organism>
<name>A0A194W5R0_CYTMA</name>
<sequence>MALINLEPPAHCEVVIPGTHLRQALITTAAGKLELASHVAIPRPGPNMMLCRVAAVGLNPGDAKSSEHTASVGSIGGFDFAGVVLQVGTDVKRFKPGDRVAGAAYGYNPDERDLGAFADVILATEELTLKIPSNWTFEQGATLGVVVTTAGFAISHFLQIPLPDEKPRGHGNEDKFVLVSGSGTATGVVAIQMLRLAGFKPVTTCSPASMAMVRALGAVATFDYLSPTCAADIRRFTEGRLARVLDCVTSAESMAMCYAAIGSSGGRYIALDPVSTHGKYLRRDVSADWLMAISMFGLPVRLAGVYGRPAKPELRALALRIFCTTEALIAQGKMKEPSFQIRPGGLVAVGQGIEELRRGLVKGGKLVYPLA</sequence>
<reference evidence="5" key="1">
    <citation type="submission" date="2014-12" db="EMBL/GenBank/DDBJ databases">
        <title>Genome Sequence of Valsa Canker Pathogens Uncovers a Specific Adaption of Colonization on Woody Bark.</title>
        <authorList>
            <person name="Yin Z."/>
            <person name="Liu H."/>
            <person name="Gao X."/>
            <person name="Li Z."/>
            <person name="Song N."/>
            <person name="Ke X."/>
            <person name="Dai Q."/>
            <person name="Wu Y."/>
            <person name="Sun Y."/>
            <person name="Xu J.-R."/>
            <person name="Kang Z.K."/>
            <person name="Wang L."/>
            <person name="Huang L."/>
        </authorList>
    </citation>
    <scope>NUCLEOTIDE SEQUENCE [LARGE SCALE GENOMIC DNA]</scope>
    <source>
        <strain evidence="5">03-8</strain>
    </source>
</reference>
<protein>
    <submittedName>
        <fullName evidence="5">Enoyl reductase LovC</fullName>
    </submittedName>
</protein>
<accession>A0A194W5R0</accession>
<gene>
    <name evidence="5" type="ORF">VM1G_07482</name>
</gene>
<feature type="domain" description="Enoyl reductase (ER)" evidence="4">
    <location>
        <begin position="28"/>
        <end position="368"/>
    </location>
</feature>
<dbReference type="InterPro" id="IPR011032">
    <property type="entry name" value="GroES-like_sf"/>
</dbReference>
<keyword evidence="2" id="KW-0521">NADP</keyword>
<dbReference type="SMART" id="SM00829">
    <property type="entry name" value="PKS_ER"/>
    <property type="match status" value="1"/>
</dbReference>
<dbReference type="InterPro" id="IPR020843">
    <property type="entry name" value="ER"/>
</dbReference>
<evidence type="ECO:0000313" key="5">
    <source>
        <dbReference type="EMBL" id="KUI71861.1"/>
    </source>
</evidence>
<dbReference type="Gene3D" id="3.40.50.720">
    <property type="entry name" value="NAD(P)-binding Rossmann-like Domain"/>
    <property type="match status" value="1"/>
</dbReference>
<evidence type="ECO:0000256" key="2">
    <source>
        <dbReference type="ARBA" id="ARBA00022857"/>
    </source>
</evidence>
<keyword evidence="6" id="KW-1185">Reference proteome</keyword>
<dbReference type="AlphaFoldDB" id="A0A194W5R0"/>
<dbReference type="Gene3D" id="3.90.180.10">
    <property type="entry name" value="Medium-chain alcohol dehydrogenases, catalytic domain"/>
    <property type="match status" value="1"/>
</dbReference>
<dbReference type="GO" id="GO:0016651">
    <property type="term" value="F:oxidoreductase activity, acting on NAD(P)H"/>
    <property type="evidence" value="ECO:0007669"/>
    <property type="project" value="InterPro"/>
</dbReference>
<evidence type="ECO:0000256" key="3">
    <source>
        <dbReference type="ARBA" id="ARBA00023002"/>
    </source>
</evidence>
<proteinExistence type="inferred from homology"/>
<dbReference type="PANTHER" id="PTHR45348:SF6">
    <property type="entry name" value="TRANS-ENOYL REDUCTASE APDC"/>
    <property type="match status" value="1"/>
</dbReference>
<dbReference type="InterPro" id="IPR013154">
    <property type="entry name" value="ADH-like_N"/>
</dbReference>
<keyword evidence="3" id="KW-0560">Oxidoreductase</keyword>
<evidence type="ECO:0000259" key="4">
    <source>
        <dbReference type="SMART" id="SM00829"/>
    </source>
</evidence>
<dbReference type="Proteomes" id="UP000078559">
    <property type="component" value="Chromosome 8"/>
</dbReference>
<comment type="similarity">
    <text evidence="1">Belongs to the zinc-containing alcohol dehydrogenase family.</text>
</comment>
<dbReference type="EMBL" id="CM003105">
    <property type="protein sequence ID" value="KUI71861.1"/>
    <property type="molecule type" value="Genomic_DNA"/>
</dbReference>
<dbReference type="SUPFAM" id="SSF50129">
    <property type="entry name" value="GroES-like"/>
    <property type="match status" value="1"/>
</dbReference>
<evidence type="ECO:0000256" key="1">
    <source>
        <dbReference type="ARBA" id="ARBA00008072"/>
    </source>
</evidence>
<dbReference type="SMR" id="A0A194W5R0"/>
<dbReference type="CDD" id="cd08249">
    <property type="entry name" value="enoyl_reductase_like"/>
    <property type="match status" value="1"/>
</dbReference>
<dbReference type="InterPro" id="IPR047122">
    <property type="entry name" value="Trans-enoyl_RdTase-like"/>
</dbReference>
<dbReference type="Pfam" id="PF08240">
    <property type="entry name" value="ADH_N"/>
    <property type="match status" value="1"/>
</dbReference>
<evidence type="ECO:0000313" key="6">
    <source>
        <dbReference type="Proteomes" id="UP000078559"/>
    </source>
</evidence>
<dbReference type="InterPro" id="IPR036291">
    <property type="entry name" value="NAD(P)-bd_dom_sf"/>
</dbReference>